<protein>
    <submittedName>
        <fullName evidence="1">FHA</fullName>
    </submittedName>
</protein>
<proteinExistence type="predicted"/>
<reference evidence="2" key="1">
    <citation type="submission" date="2018-08" db="EMBL/GenBank/DDBJ databases">
        <authorList>
            <person name="Hornung B."/>
        </authorList>
    </citation>
    <scope>NUCLEOTIDE SEQUENCE [LARGE SCALE GENOMIC DNA]</scope>
</reference>
<evidence type="ECO:0000313" key="1">
    <source>
        <dbReference type="EMBL" id="SYZ33039.1"/>
    </source>
</evidence>
<evidence type="ECO:0000313" key="2">
    <source>
        <dbReference type="Proteomes" id="UP000263928"/>
    </source>
</evidence>
<dbReference type="Proteomes" id="UP000263928">
    <property type="component" value="Unassembled WGS sequence"/>
</dbReference>
<keyword evidence="2" id="KW-1185">Reference proteome</keyword>
<dbReference type="SUPFAM" id="SSF49879">
    <property type="entry name" value="SMAD/FHA domain"/>
    <property type="match status" value="1"/>
</dbReference>
<gene>
    <name evidence="1" type="ORF">PROPAUS_0950</name>
</gene>
<accession>A0A383S6P0</accession>
<dbReference type="Gene3D" id="2.60.200.20">
    <property type="match status" value="1"/>
</dbReference>
<organism evidence="1 2">
    <name type="scientific">Propionibacterium australiense</name>
    <dbReference type="NCBI Taxonomy" id="119981"/>
    <lineage>
        <taxon>Bacteria</taxon>
        <taxon>Bacillati</taxon>
        <taxon>Actinomycetota</taxon>
        <taxon>Actinomycetes</taxon>
        <taxon>Propionibacteriales</taxon>
        <taxon>Propionibacteriaceae</taxon>
        <taxon>Propionibacterium</taxon>
    </lineage>
</organism>
<dbReference type="InterPro" id="IPR008984">
    <property type="entry name" value="SMAD_FHA_dom_sf"/>
</dbReference>
<name>A0A383S6P0_9ACTN</name>
<dbReference type="EMBL" id="UNQJ01000004">
    <property type="protein sequence ID" value="SYZ33039.1"/>
    <property type="molecule type" value="Genomic_DNA"/>
</dbReference>
<dbReference type="CDD" id="cd00060">
    <property type="entry name" value="FHA"/>
    <property type="match status" value="1"/>
</dbReference>
<dbReference type="AlphaFoldDB" id="A0A383S6P0"/>
<sequence>MQPNGLFDTQSPVSLRTVLPTPEEVIMPATVPTIVCGRCGTPFVGTAVCASCGHSTSTTWPFDTEEWRTRLRPADQERVATALVLDALCLLVPVVTLVVAAVRGGWHPWAVALVAVAFFALLTGLGLWCLREWGRFVGGAALKLRTLDSLTGLAPAWFIAPRRLLVADARGEDPLLITVPHLGDLRVIAKPASLASVATPPPQPAPRPQGCFVATSQKLTPLVGPLLVGRYPVRQIGTEPLPTLELPDFTRTMSRAHVLLENENGRLWATDLDSGNGTRIRRPGEQPMAMVPRMRMPIIPGTRIDCGEQSLFITDGRRVA</sequence>